<gene>
    <name evidence="7" type="ORF">SAMN05192533_10241</name>
</gene>
<evidence type="ECO:0000313" key="8">
    <source>
        <dbReference type="Proteomes" id="UP000198553"/>
    </source>
</evidence>
<dbReference type="EMBL" id="FOBW01000002">
    <property type="protein sequence ID" value="SEM28537.1"/>
    <property type="molecule type" value="Genomic_DNA"/>
</dbReference>
<evidence type="ECO:0000256" key="6">
    <source>
        <dbReference type="SAM" id="Phobius"/>
    </source>
</evidence>
<comment type="subcellular location">
    <subcellularLocation>
        <location evidence="1">Membrane</location>
        <topology evidence="1">Multi-pass membrane protein</topology>
    </subcellularLocation>
</comment>
<feature type="transmembrane region" description="Helical" evidence="6">
    <location>
        <begin position="154"/>
        <end position="178"/>
    </location>
</feature>
<evidence type="ECO:0000256" key="2">
    <source>
        <dbReference type="ARBA" id="ARBA00009012"/>
    </source>
</evidence>
<dbReference type="Proteomes" id="UP000198553">
    <property type="component" value="Unassembled WGS sequence"/>
</dbReference>
<evidence type="ECO:0000256" key="3">
    <source>
        <dbReference type="ARBA" id="ARBA00022692"/>
    </source>
</evidence>
<sequence length="267" mass="28866">MAVESALTLGFILFTAFVAWKLSFLSLSGAISAFFVGSSIAIGFGSNGLILIGIFFISSSLFSKYKKKRKSFLSEIHEKGSTRDWAQVIANGGIAALTGLIFFYWSEPIWLIAFAISLASANADTWASELGSLSKKAPRTIKGFKKVETGTSGAISLLGTFAGLLGALLIAMIATYLFQLSSLGFFSIVIFGFAGMLIDTFLGAYLQAEYTCKVCGRHIEGPTHCQEKAILLKGKEWFRNDVVNFMSGLSAVILGILFYISFSPWIS</sequence>
<dbReference type="STRING" id="930146.SAMN05192533_10241"/>
<dbReference type="RefSeq" id="WP_090740979.1">
    <property type="nucleotide sequence ID" value="NZ_FOBW01000002.1"/>
</dbReference>
<feature type="transmembrane region" description="Helical" evidence="6">
    <location>
        <begin position="111"/>
        <end position="133"/>
    </location>
</feature>
<name>A0A1H7X5Q3_9BACI</name>
<dbReference type="AlphaFoldDB" id="A0A1H7X5Q3"/>
<feature type="transmembrane region" description="Helical" evidence="6">
    <location>
        <begin position="40"/>
        <end position="63"/>
    </location>
</feature>
<organism evidence="7 8">
    <name type="scientific">Mesobacillus persicus</name>
    <dbReference type="NCBI Taxonomy" id="930146"/>
    <lineage>
        <taxon>Bacteria</taxon>
        <taxon>Bacillati</taxon>
        <taxon>Bacillota</taxon>
        <taxon>Bacilli</taxon>
        <taxon>Bacillales</taxon>
        <taxon>Bacillaceae</taxon>
        <taxon>Mesobacillus</taxon>
    </lineage>
</organism>
<dbReference type="OrthoDB" id="9808500at2"/>
<feature type="transmembrane region" description="Helical" evidence="6">
    <location>
        <begin position="242"/>
        <end position="262"/>
    </location>
</feature>
<reference evidence="8" key="1">
    <citation type="submission" date="2016-10" db="EMBL/GenBank/DDBJ databases">
        <authorList>
            <person name="Varghese N."/>
            <person name="Submissions S."/>
        </authorList>
    </citation>
    <scope>NUCLEOTIDE SEQUENCE [LARGE SCALE GENOMIC DNA]</scope>
    <source>
        <strain evidence="8">B48,IBRC-M 10115,DSM 25386,CECT 8001</strain>
    </source>
</reference>
<dbReference type="InterPro" id="IPR002794">
    <property type="entry name" value="DUF92_TMEM19"/>
</dbReference>
<evidence type="ECO:0000256" key="1">
    <source>
        <dbReference type="ARBA" id="ARBA00004141"/>
    </source>
</evidence>
<protein>
    <submittedName>
        <fullName evidence="7">TIGR00297 family protein</fullName>
    </submittedName>
</protein>
<keyword evidence="5 6" id="KW-0472">Membrane</keyword>
<evidence type="ECO:0000313" key="7">
    <source>
        <dbReference type="EMBL" id="SEM28537.1"/>
    </source>
</evidence>
<comment type="similarity">
    <text evidence="2">Belongs to the TMEM19 family.</text>
</comment>
<evidence type="ECO:0000256" key="4">
    <source>
        <dbReference type="ARBA" id="ARBA00022989"/>
    </source>
</evidence>
<feature type="transmembrane region" description="Helical" evidence="6">
    <location>
        <begin position="184"/>
        <end position="206"/>
    </location>
</feature>
<keyword evidence="3 6" id="KW-0812">Transmembrane</keyword>
<dbReference type="PANTHER" id="PTHR13353">
    <property type="entry name" value="TRANSMEMBRANE PROTEIN 19"/>
    <property type="match status" value="1"/>
</dbReference>
<proteinExistence type="inferred from homology"/>
<accession>A0A1H7X5Q3</accession>
<dbReference type="PANTHER" id="PTHR13353:SF5">
    <property type="entry name" value="TRANSMEMBRANE PROTEIN 19"/>
    <property type="match status" value="1"/>
</dbReference>
<feature type="transmembrane region" description="Helical" evidence="6">
    <location>
        <begin position="84"/>
        <end position="105"/>
    </location>
</feature>
<dbReference type="Pfam" id="PF01940">
    <property type="entry name" value="DUF92"/>
    <property type="match status" value="1"/>
</dbReference>
<keyword evidence="4 6" id="KW-1133">Transmembrane helix</keyword>
<evidence type="ECO:0000256" key="5">
    <source>
        <dbReference type="ARBA" id="ARBA00023136"/>
    </source>
</evidence>
<keyword evidence="8" id="KW-1185">Reference proteome</keyword>
<dbReference type="GO" id="GO:0016020">
    <property type="term" value="C:membrane"/>
    <property type="evidence" value="ECO:0007669"/>
    <property type="project" value="UniProtKB-SubCell"/>
</dbReference>
<feature type="transmembrane region" description="Helical" evidence="6">
    <location>
        <begin position="7"/>
        <end position="34"/>
    </location>
</feature>